<dbReference type="Pfam" id="PF00135">
    <property type="entry name" value="COesterase"/>
    <property type="match status" value="1"/>
</dbReference>
<dbReference type="InterPro" id="IPR019826">
    <property type="entry name" value="Carboxylesterase_B_AS"/>
</dbReference>
<evidence type="ECO:0000259" key="7">
    <source>
        <dbReference type="Pfam" id="PF00135"/>
    </source>
</evidence>
<dbReference type="Gene3D" id="3.40.50.1820">
    <property type="entry name" value="alpha/beta hydrolase"/>
    <property type="match status" value="1"/>
</dbReference>
<sequence length="540" mass="60884">MSLENLTIQTKYGPVRGKRNVSLLGQEYASFQGIPYARAPEGELRFKPPVPPPKWTETLDCTQQCEPCYHFDRRIQKIVGSEDSLKINVFAKEINPSNPLPVLLYIYGGGFTEGTSGTELYGPDFLIQKDIVLVTFNYRIGALGFLCCQSEKDGVPGNAGLKDQNLAIRWVLENIAAFGGDPKRVTLAGHSAGAASVQYHLISDASKDMFQRAIVMSGSTYSSWSLTRQRNWVEKLAKTIGWDGQGGESGALRFLRAAKPEDIVANQEKLLTAEDMQEDIFTPFGPTVEPYETEQCIIPKEPFEMARNAWGDKIDVMIGGTSEEGLLLLQKVKLQPELLSHPHLFLGNVPPHLKITMEQRVAFAAKLKQRYYPDSDPSMENNNGYVHMMTDRVFWHGLHRTILARAARSQARTFVYRICLDSEFYNHYRIMMIDPKLRGTAHADELSYLFSNFTQQVPGKETFEYRGLQTLVDVFTSFVIKGDPNCEMTSNGGVVFEPNRQTKPTFKCLNVSNEGVAFIDYPDADRLDMWDAMYVNDELF</sequence>
<dbReference type="EMBL" id="GFDL01015904">
    <property type="protein sequence ID" value="JAV19141.1"/>
    <property type="molecule type" value="Transcribed_RNA"/>
</dbReference>
<dbReference type="PANTHER" id="PTHR43142">
    <property type="entry name" value="CARBOXYLIC ESTER HYDROLASE"/>
    <property type="match status" value="1"/>
</dbReference>
<evidence type="ECO:0000256" key="1">
    <source>
        <dbReference type="ARBA" id="ARBA00005964"/>
    </source>
</evidence>
<dbReference type="InterPro" id="IPR029058">
    <property type="entry name" value="AB_hydrolase_fold"/>
</dbReference>
<keyword evidence="4" id="KW-1015">Disulfide bond</keyword>
<dbReference type="AlphaFoldDB" id="A0A1Q3EUZ7"/>
<keyword evidence="3 6" id="KW-0378">Hydrolase</keyword>
<reference evidence="8" key="1">
    <citation type="submission" date="2017-01" db="EMBL/GenBank/DDBJ databases">
        <title>A deep insight into the sialotranscriptome of adult male and female Cluex tarsalis mosquitoes.</title>
        <authorList>
            <person name="Ribeiro J.M."/>
            <person name="Moreira F."/>
            <person name="Bernard K.A."/>
            <person name="Calvo E."/>
        </authorList>
    </citation>
    <scope>NUCLEOTIDE SEQUENCE</scope>
    <source>
        <strain evidence="8">Kern County</strain>
        <tissue evidence="8">Salivary glands</tissue>
    </source>
</reference>
<evidence type="ECO:0000256" key="2">
    <source>
        <dbReference type="ARBA" id="ARBA00022487"/>
    </source>
</evidence>
<protein>
    <recommendedName>
        <fullName evidence="6">Carboxylic ester hydrolase</fullName>
        <ecNumber evidence="6">3.1.1.-</ecNumber>
    </recommendedName>
</protein>
<evidence type="ECO:0000256" key="6">
    <source>
        <dbReference type="RuleBase" id="RU361235"/>
    </source>
</evidence>
<organism evidence="8">
    <name type="scientific">Culex tarsalis</name>
    <name type="common">Encephalitis mosquito</name>
    <dbReference type="NCBI Taxonomy" id="7177"/>
    <lineage>
        <taxon>Eukaryota</taxon>
        <taxon>Metazoa</taxon>
        <taxon>Ecdysozoa</taxon>
        <taxon>Arthropoda</taxon>
        <taxon>Hexapoda</taxon>
        <taxon>Insecta</taxon>
        <taxon>Pterygota</taxon>
        <taxon>Neoptera</taxon>
        <taxon>Endopterygota</taxon>
        <taxon>Diptera</taxon>
        <taxon>Nematocera</taxon>
        <taxon>Culicoidea</taxon>
        <taxon>Culicidae</taxon>
        <taxon>Culicinae</taxon>
        <taxon>Culicini</taxon>
        <taxon>Culex</taxon>
        <taxon>Culex</taxon>
    </lineage>
</organism>
<dbReference type="GO" id="GO:0052689">
    <property type="term" value="F:carboxylic ester hydrolase activity"/>
    <property type="evidence" value="ECO:0007669"/>
    <property type="project" value="UniProtKB-KW"/>
</dbReference>
<evidence type="ECO:0000256" key="5">
    <source>
        <dbReference type="ARBA" id="ARBA00023180"/>
    </source>
</evidence>
<comment type="similarity">
    <text evidence="1 6">Belongs to the type-B carboxylesterase/lipase family.</text>
</comment>
<dbReference type="SUPFAM" id="SSF53474">
    <property type="entry name" value="alpha/beta-Hydrolases"/>
    <property type="match status" value="1"/>
</dbReference>
<dbReference type="InterPro" id="IPR002018">
    <property type="entry name" value="CarbesteraseB"/>
</dbReference>
<keyword evidence="5" id="KW-0325">Glycoprotein</keyword>
<proteinExistence type="inferred from homology"/>
<accession>A0A1Q3EUZ7</accession>
<feature type="domain" description="Carboxylesterase type B" evidence="7">
    <location>
        <begin position="6"/>
        <end position="499"/>
    </location>
</feature>
<dbReference type="PANTHER" id="PTHR43142:SF1">
    <property type="entry name" value="CARBOXYLIC ESTER HYDROLASE"/>
    <property type="match status" value="1"/>
</dbReference>
<evidence type="ECO:0000313" key="8">
    <source>
        <dbReference type="EMBL" id="JAV19141.1"/>
    </source>
</evidence>
<dbReference type="EC" id="3.1.1.-" evidence="6"/>
<evidence type="ECO:0000256" key="3">
    <source>
        <dbReference type="ARBA" id="ARBA00022801"/>
    </source>
</evidence>
<keyword evidence="2" id="KW-0719">Serine esterase</keyword>
<name>A0A1Q3EUZ7_CULTA</name>
<evidence type="ECO:0000256" key="4">
    <source>
        <dbReference type="ARBA" id="ARBA00023157"/>
    </source>
</evidence>
<dbReference type="PROSITE" id="PS00122">
    <property type="entry name" value="CARBOXYLESTERASE_B_1"/>
    <property type="match status" value="1"/>
</dbReference>